<dbReference type="KEGG" id="vg:65131188"/>
<dbReference type="EMBL" id="MT774401">
    <property type="protein sequence ID" value="QOR57256.1"/>
    <property type="molecule type" value="Genomic_DNA"/>
</dbReference>
<proteinExistence type="predicted"/>
<dbReference type="Proteomes" id="UP000593734">
    <property type="component" value="Segment"/>
</dbReference>
<accession>A0A7M1RSJ4</accession>
<reference evidence="2 3" key="1">
    <citation type="submission" date="2020-07" db="EMBL/GenBank/DDBJ databases">
        <title>Taxonomic proposal: Crassvirales, a new order of highly abundant and diverse bacterial viruses.</title>
        <authorList>
            <person name="Shkoporov A.N."/>
            <person name="Stockdale S.R."/>
            <person name="Guerin E."/>
            <person name="Ross R.P."/>
            <person name="Hill C."/>
        </authorList>
    </citation>
    <scope>NUCLEOTIDE SEQUENCE [LARGE SCALE GENOMIC DNA]</scope>
</reference>
<keyword evidence="2" id="KW-0378">Hydrolase</keyword>
<keyword evidence="3" id="KW-1185">Reference proteome</keyword>
<evidence type="ECO:0000259" key="1">
    <source>
        <dbReference type="Pfam" id="PF12684"/>
    </source>
</evidence>
<dbReference type="RefSeq" id="YP_010112708.1">
    <property type="nucleotide sequence ID" value="NC_055894.1"/>
</dbReference>
<dbReference type="InterPro" id="IPR011604">
    <property type="entry name" value="PDDEXK-like_dom_sf"/>
</dbReference>
<dbReference type="Pfam" id="PF12684">
    <property type="entry name" value="DUF3799"/>
    <property type="match status" value="1"/>
</dbReference>
<organism evidence="2 3">
    <name type="scientific">uncultured phage cr6_1</name>
    <dbReference type="NCBI Taxonomy" id="2772085"/>
    <lineage>
        <taxon>Viruses</taxon>
        <taxon>Duplodnaviria</taxon>
        <taxon>Heunggongvirae</taxon>
        <taxon>Uroviricota</taxon>
        <taxon>Caudoviricetes</taxon>
        <taxon>Crassvirales</taxon>
        <taxon>Suoliviridae</taxon>
        <taxon>Bearivirinae</taxon>
        <taxon>Afonbuvirus</taxon>
        <taxon>Afonbuvirus faecalis</taxon>
    </lineage>
</organism>
<dbReference type="Gene3D" id="3.90.320.10">
    <property type="match status" value="1"/>
</dbReference>
<protein>
    <submittedName>
        <fullName evidence="2">Exonuclease</fullName>
    </submittedName>
</protein>
<keyword evidence="2" id="KW-0540">Nuclease</keyword>
<dbReference type="GO" id="GO:0004527">
    <property type="term" value="F:exonuclease activity"/>
    <property type="evidence" value="ECO:0007669"/>
    <property type="project" value="UniProtKB-KW"/>
</dbReference>
<dbReference type="InterPro" id="IPR024432">
    <property type="entry name" value="Put_RecE_PDDEXK-like_dom"/>
</dbReference>
<evidence type="ECO:0000313" key="3">
    <source>
        <dbReference type="Proteomes" id="UP000593734"/>
    </source>
</evidence>
<feature type="domain" description="Putative exodeoxyribonuclease 8 PDDEXK-like" evidence="1">
    <location>
        <begin position="68"/>
        <end position="315"/>
    </location>
</feature>
<keyword evidence="2" id="KW-0269">Exonuclease</keyword>
<sequence length="330" mass="39368">MDISIPYYEDNSRVSNSAIGWFIKRGPRYFRDMLDGKEEGMNFSFLEKGTMIHEYLLQPDEFWKDYIILDFATPKVKQQKDLLDEYHRLMQVNPLESQDKLKLSAYKKAYSNKKSDEKCIEEAEGLIMIYQDYLEYLSKKDDNKKIISFADLQMLKKIKENIQNHKKANELLFNLPSTFETHNEFHINWQVNRINNIKCKSLLDRVCFDHVNKKIILIDLKTTVNVYDFAHSVEEYDYYRQIAYYGLAIQWYMQEILNLNSEEYDFEAYIIAIGKDSENQIRVFNMKNDKILSEKVDLINNSLQKISYHISTDQWDHSVEYYEGDGVEKL</sequence>
<evidence type="ECO:0000313" key="2">
    <source>
        <dbReference type="EMBL" id="QOR57256.1"/>
    </source>
</evidence>
<name>A0A7M1RSJ4_9CAUD</name>
<dbReference type="GeneID" id="65131188"/>